<dbReference type="KEGG" id="mbai:MB901379_01780"/>
<organism evidence="3 4">
    <name type="scientific">Mycobacterium basiliense</name>
    <dbReference type="NCBI Taxonomy" id="2094119"/>
    <lineage>
        <taxon>Bacteria</taxon>
        <taxon>Bacillati</taxon>
        <taxon>Actinomycetota</taxon>
        <taxon>Actinomycetes</taxon>
        <taxon>Mycobacteriales</taxon>
        <taxon>Mycobacteriaceae</taxon>
        <taxon>Mycobacterium</taxon>
    </lineage>
</organism>
<gene>
    <name evidence="3" type="ORF">MB901379_01780</name>
</gene>
<dbReference type="RefSeq" id="WP_158016228.1">
    <property type="nucleotide sequence ID" value="NZ_CBCSKE010000015.1"/>
</dbReference>
<name>A0A447GCQ6_9MYCO</name>
<feature type="compositionally biased region" description="Low complexity" evidence="1">
    <location>
        <begin position="412"/>
        <end position="426"/>
    </location>
</feature>
<protein>
    <submittedName>
        <fullName evidence="3">N-methyltryptophan oxidase</fullName>
    </submittedName>
</protein>
<dbReference type="AlphaFoldDB" id="A0A447GCQ6"/>
<keyword evidence="4" id="KW-1185">Reference proteome</keyword>
<dbReference type="InterPro" id="IPR006076">
    <property type="entry name" value="FAD-dep_OxRdtase"/>
</dbReference>
<evidence type="ECO:0000259" key="2">
    <source>
        <dbReference type="Pfam" id="PF01266"/>
    </source>
</evidence>
<evidence type="ECO:0000313" key="3">
    <source>
        <dbReference type="EMBL" id="VDM88224.1"/>
    </source>
</evidence>
<dbReference type="EMBL" id="LR130759">
    <property type="protein sequence ID" value="VDM88224.1"/>
    <property type="molecule type" value="Genomic_DNA"/>
</dbReference>
<reference evidence="4" key="1">
    <citation type="submission" date="2018-02" db="EMBL/GenBank/DDBJ databases">
        <authorList>
            <person name="Seth-Smith MB H."/>
            <person name="Seth-Smith H."/>
        </authorList>
    </citation>
    <scope>NUCLEOTIDE SEQUENCE [LARGE SCALE GENOMIC DNA]</scope>
</reference>
<sequence length="433" mass="47353">MRALDLSYRFDAIVVGSGIAGLTAGIYLQQQGISTLILERRTVPGGLCGTFFIDGYEFVTGCNDFGRGLEQSLVALGVKAEFLAPKARFHLGSHAINLPPTVSTSLKLVRRSPGILSAIRAARRTPQQTVGQLIDAHLQDPLLAAAACIPIYALMRSPDDVTVGEIQQNFSKELDYGYEKSRTPVGGPRRMIDAMVRRFEMLGGQLRFGCASLAVEPDGTDKRVHTSAGTFWARAVLSSQGRWNHFPSGTKPGLEAALFLLAVRKSFPYPRRYHTIAWFHAGIAEELRRLDAGLRAHPPSFHIFRSDLPEQPDHYTINAVIPLPRGERNPSTDRRQELCAYILSTIEQSMPGFRESVIYQRFLSPAEYEDLLGLSSAPSPYVPPAGFGKLSSYDPDTDIYFLGTSVGPPGEHAGAAAKSGKNAAHMASRRLTN</sequence>
<proteinExistence type="predicted"/>
<dbReference type="Gene3D" id="3.50.50.60">
    <property type="entry name" value="FAD/NAD(P)-binding domain"/>
    <property type="match status" value="2"/>
</dbReference>
<dbReference type="Proteomes" id="UP000269998">
    <property type="component" value="Chromosome"/>
</dbReference>
<dbReference type="PANTHER" id="PTHR43734:SF1">
    <property type="entry name" value="PHYTOENE DESATURASE"/>
    <property type="match status" value="1"/>
</dbReference>
<evidence type="ECO:0000313" key="4">
    <source>
        <dbReference type="Proteomes" id="UP000269998"/>
    </source>
</evidence>
<dbReference type="OrthoDB" id="9774675at2"/>
<feature type="domain" description="FAD dependent oxidoreductase" evidence="2">
    <location>
        <begin position="11"/>
        <end position="245"/>
    </location>
</feature>
<accession>A0A447GCQ6</accession>
<dbReference type="SUPFAM" id="SSF51905">
    <property type="entry name" value="FAD/NAD(P)-binding domain"/>
    <property type="match status" value="1"/>
</dbReference>
<dbReference type="InterPro" id="IPR036188">
    <property type="entry name" value="FAD/NAD-bd_sf"/>
</dbReference>
<feature type="region of interest" description="Disordered" evidence="1">
    <location>
        <begin position="411"/>
        <end position="433"/>
    </location>
</feature>
<dbReference type="PANTHER" id="PTHR43734">
    <property type="entry name" value="PHYTOENE DESATURASE"/>
    <property type="match status" value="1"/>
</dbReference>
<dbReference type="Pfam" id="PF01266">
    <property type="entry name" value="DAO"/>
    <property type="match status" value="1"/>
</dbReference>
<evidence type="ECO:0000256" key="1">
    <source>
        <dbReference type="SAM" id="MobiDB-lite"/>
    </source>
</evidence>